<feature type="repeat" description="ANK" evidence="3">
    <location>
        <begin position="148"/>
        <end position="176"/>
    </location>
</feature>
<dbReference type="AlphaFoldDB" id="A0A179FKU8"/>
<dbReference type="Proteomes" id="UP000078397">
    <property type="component" value="Unassembled WGS sequence"/>
</dbReference>
<evidence type="ECO:0000256" key="4">
    <source>
        <dbReference type="SAM" id="SignalP"/>
    </source>
</evidence>
<feature type="signal peptide" evidence="4">
    <location>
        <begin position="1"/>
        <end position="16"/>
    </location>
</feature>
<feature type="repeat" description="ANK" evidence="3">
    <location>
        <begin position="247"/>
        <end position="279"/>
    </location>
</feature>
<feature type="repeat" description="ANK" evidence="3">
    <location>
        <begin position="446"/>
        <end position="479"/>
    </location>
</feature>
<keyword evidence="6" id="KW-1185">Reference proteome</keyword>
<feature type="repeat" description="ANK" evidence="3">
    <location>
        <begin position="480"/>
        <end position="512"/>
    </location>
</feature>
<evidence type="ECO:0000256" key="3">
    <source>
        <dbReference type="PROSITE-ProRule" id="PRU00023"/>
    </source>
</evidence>
<dbReference type="OrthoDB" id="20872at2759"/>
<dbReference type="InterPro" id="IPR002110">
    <property type="entry name" value="Ankyrin_rpt"/>
</dbReference>
<dbReference type="STRING" id="1380566.A0A179FKU8"/>
<feature type="repeat" description="ANK" evidence="3">
    <location>
        <begin position="185"/>
        <end position="213"/>
    </location>
</feature>
<dbReference type="PRINTS" id="PR01415">
    <property type="entry name" value="ANKYRIN"/>
</dbReference>
<feature type="repeat" description="ANK" evidence="3">
    <location>
        <begin position="378"/>
        <end position="410"/>
    </location>
</feature>
<dbReference type="Gene3D" id="1.25.40.20">
    <property type="entry name" value="Ankyrin repeat-containing domain"/>
    <property type="match status" value="4"/>
</dbReference>
<evidence type="ECO:0000256" key="1">
    <source>
        <dbReference type="ARBA" id="ARBA00022737"/>
    </source>
</evidence>
<dbReference type="Pfam" id="PF00023">
    <property type="entry name" value="Ank"/>
    <property type="match status" value="1"/>
</dbReference>
<gene>
    <name evidence="5" type="ORF">VFPPC_07553</name>
</gene>
<keyword evidence="2 3" id="KW-0040">ANK repeat</keyword>
<dbReference type="PANTHER" id="PTHR24198:SF165">
    <property type="entry name" value="ANKYRIN REPEAT-CONTAINING PROTEIN-RELATED"/>
    <property type="match status" value="1"/>
</dbReference>
<feature type="repeat" description="ANK" evidence="3">
    <location>
        <begin position="312"/>
        <end position="344"/>
    </location>
</feature>
<feature type="repeat" description="ANK" evidence="3">
    <location>
        <begin position="214"/>
        <end position="240"/>
    </location>
</feature>
<accession>A0A179FKU8</accession>
<organism evidence="5 6">
    <name type="scientific">Pochonia chlamydosporia 170</name>
    <dbReference type="NCBI Taxonomy" id="1380566"/>
    <lineage>
        <taxon>Eukaryota</taxon>
        <taxon>Fungi</taxon>
        <taxon>Dikarya</taxon>
        <taxon>Ascomycota</taxon>
        <taxon>Pezizomycotina</taxon>
        <taxon>Sordariomycetes</taxon>
        <taxon>Hypocreomycetidae</taxon>
        <taxon>Hypocreales</taxon>
        <taxon>Clavicipitaceae</taxon>
        <taxon>Pochonia</taxon>
    </lineage>
</organism>
<name>A0A179FKU8_METCM</name>
<proteinExistence type="predicted"/>
<feature type="chain" id="PRO_5008101785" evidence="4">
    <location>
        <begin position="17"/>
        <end position="657"/>
    </location>
</feature>
<dbReference type="InterPro" id="IPR036770">
    <property type="entry name" value="Ankyrin_rpt-contain_sf"/>
</dbReference>
<evidence type="ECO:0000313" key="5">
    <source>
        <dbReference type="EMBL" id="OAQ65927.1"/>
    </source>
</evidence>
<protein>
    <submittedName>
        <fullName evidence="5">Ankyrin</fullName>
    </submittedName>
</protein>
<dbReference type="KEGG" id="pchm:VFPPC_07553"/>
<dbReference type="GeneID" id="28850385"/>
<evidence type="ECO:0000313" key="6">
    <source>
        <dbReference type="Proteomes" id="UP000078397"/>
    </source>
</evidence>
<dbReference type="Pfam" id="PF12796">
    <property type="entry name" value="Ank_2"/>
    <property type="match status" value="3"/>
</dbReference>
<dbReference type="Pfam" id="PF13637">
    <property type="entry name" value="Ank_4"/>
    <property type="match status" value="1"/>
</dbReference>
<dbReference type="PROSITE" id="PS50297">
    <property type="entry name" value="ANK_REP_REGION"/>
    <property type="match status" value="8"/>
</dbReference>
<dbReference type="EMBL" id="LSBJ02000004">
    <property type="protein sequence ID" value="OAQ65927.1"/>
    <property type="molecule type" value="Genomic_DNA"/>
</dbReference>
<evidence type="ECO:0000256" key="2">
    <source>
        <dbReference type="ARBA" id="ARBA00023043"/>
    </source>
</evidence>
<feature type="repeat" description="ANK" evidence="3">
    <location>
        <begin position="115"/>
        <end position="147"/>
    </location>
</feature>
<dbReference type="SUPFAM" id="SSF48403">
    <property type="entry name" value="Ankyrin repeat"/>
    <property type="match status" value="2"/>
</dbReference>
<feature type="repeat" description="ANK" evidence="3">
    <location>
        <begin position="280"/>
        <end position="312"/>
    </location>
</feature>
<dbReference type="RefSeq" id="XP_018143014.1">
    <property type="nucleotide sequence ID" value="XM_018286391.1"/>
</dbReference>
<dbReference type="PROSITE" id="PS50088">
    <property type="entry name" value="ANK_REPEAT"/>
    <property type="match status" value="12"/>
</dbReference>
<keyword evidence="1" id="KW-0677">Repeat</keyword>
<reference evidence="5 6" key="1">
    <citation type="journal article" date="2016" name="PLoS Pathog.">
        <title>Biosynthesis of antibiotic leucinostatins in bio-control fungus Purpureocillium lilacinum and their inhibition on phytophthora revealed by genome mining.</title>
        <authorList>
            <person name="Wang G."/>
            <person name="Liu Z."/>
            <person name="Lin R."/>
            <person name="Li E."/>
            <person name="Mao Z."/>
            <person name="Ling J."/>
            <person name="Yang Y."/>
            <person name="Yin W.B."/>
            <person name="Xie B."/>
        </authorList>
    </citation>
    <scope>NUCLEOTIDE SEQUENCE [LARGE SCALE GENOMIC DNA]</scope>
    <source>
        <strain evidence="5">170</strain>
    </source>
</reference>
<feature type="repeat" description="ANK" evidence="3">
    <location>
        <begin position="345"/>
        <end position="377"/>
    </location>
</feature>
<feature type="repeat" description="ANK" evidence="3">
    <location>
        <begin position="413"/>
        <end position="445"/>
    </location>
</feature>
<keyword evidence="4" id="KW-0732">Signal</keyword>
<sequence length="657" mass="70392">MAIFLNLSNELILALASYLQDSKDIASLLSVNRRLHQLLALQLFKHDARQPNGSFALPWAAKNGRIETLQLAISAGAKPPKNTAILVSAAEGGHTKVVEALLDLPGIRVEDEDEEYQTALGVAAKGGHAQIVAALLDKGANIAVPSEVDMSPLDWAAYSGSVEVIKILLAHGADVNKGCTILRPPLFWAAQAGQDDAVRFLLDHGASMTFRTVNNWQAIQEAAKSGHANVIKTLIEHGADPLGDYSNGCTPLCLAAENCHLEAVKMLLDKGGAAQLTGESGSRVLRAAAAGGDTEVAELLLLQGVDVTLMSDGFTALHSAVNLSQLDMAKLLLARGAEIDVSGQMGWTALHYAADNGDVETVKMLLSKNADATVVTEAGESALQLAVAGDNIDAARILLANGNNEILQSRDHEGQTALHNAAEQGYESVIELLLDHGANPTIKDLSGDTALHLAAYHRQLGAVQALLKAKSIDVDAKNDNGRSALFLAAAKGHTDIFILLLSHHANPETKDSYQCSVLLAAVRNNSCRIIAHLLFNKLVETPSAFSAIDFFGRTPMWWAKSIGIPGLIADLTDHGDSEDITALPSLVEFRGSTTNGDRDAHCCSVCTRCTIRDTTLLWCTRCDGRRYFICVDCQDAGVTKCRHRTHRLREHLCEEYE</sequence>
<dbReference type="SMART" id="SM00248">
    <property type="entry name" value="ANK"/>
    <property type="match status" value="15"/>
</dbReference>
<dbReference type="PANTHER" id="PTHR24198">
    <property type="entry name" value="ANKYRIN REPEAT AND PROTEIN KINASE DOMAIN-CONTAINING PROTEIN"/>
    <property type="match status" value="1"/>
</dbReference>
<comment type="caution">
    <text evidence="5">The sequence shown here is derived from an EMBL/GenBank/DDBJ whole genome shotgun (WGS) entry which is preliminary data.</text>
</comment>